<dbReference type="GO" id="GO:0000166">
    <property type="term" value="F:nucleotide binding"/>
    <property type="evidence" value="ECO:0007669"/>
    <property type="project" value="UniProtKB-KW"/>
</dbReference>
<evidence type="ECO:0000256" key="4">
    <source>
        <dbReference type="ARBA" id="ARBA00022679"/>
    </source>
</evidence>
<reference evidence="14 15" key="1">
    <citation type="journal article" date="2010" name="J. Bacteriol.">
        <title>Complete genome sequence of the thermophilic, obligately chemolithoautotrophic hydrogen-oxidizing bacterium Hydrogenobacter thermophilus TK-6.</title>
        <authorList>
            <person name="Arai H."/>
            <person name="Kanbe H."/>
            <person name="Ishii M."/>
            <person name="Igarashi Y."/>
        </authorList>
    </citation>
    <scope>NUCLEOTIDE SEQUENCE [LARGE SCALE GENOMIC DNA]</scope>
    <source>
        <strain evidence="15">DSM 6534 / IAM 12695 / TK-6 [Tokyo]</strain>
    </source>
</reference>
<dbReference type="KEGG" id="hth:HTH_0570"/>
<name>D3DGT0_HYDTT</name>
<dbReference type="SUPFAM" id="SSF54631">
    <property type="entry name" value="CBS-domain pair"/>
    <property type="match status" value="1"/>
</dbReference>
<dbReference type="eggNOG" id="COG0617">
    <property type="taxonomic scope" value="Bacteria"/>
</dbReference>
<evidence type="ECO:0000256" key="5">
    <source>
        <dbReference type="ARBA" id="ARBA00022694"/>
    </source>
</evidence>
<dbReference type="Gene3D" id="3.10.580.10">
    <property type="entry name" value="CBS-domain"/>
    <property type="match status" value="1"/>
</dbReference>
<dbReference type="PANTHER" id="PTHR47788:SF1">
    <property type="entry name" value="A-ADDING TRNA NUCLEOTIDYLTRANSFERASE"/>
    <property type="match status" value="1"/>
</dbReference>
<dbReference type="Proteomes" id="UP000002574">
    <property type="component" value="Chromosome"/>
</dbReference>
<evidence type="ECO:0000313" key="15">
    <source>
        <dbReference type="Proteomes" id="UP000002574"/>
    </source>
</evidence>
<comment type="similarity">
    <text evidence="2 12">Belongs to the tRNA nucleotidyltransferase/poly(A) polymerase family.</text>
</comment>
<dbReference type="InterPro" id="IPR043519">
    <property type="entry name" value="NT_sf"/>
</dbReference>
<gene>
    <name evidence="14" type="ordered locus">HTH_0570</name>
</gene>
<dbReference type="InterPro" id="IPR052390">
    <property type="entry name" value="tRNA_nt/polyA_polymerase"/>
</dbReference>
<dbReference type="KEGG" id="hte:Hydth_0569"/>
<dbReference type="Gene3D" id="3.10.310.30">
    <property type="match status" value="1"/>
</dbReference>
<evidence type="ECO:0000256" key="2">
    <source>
        <dbReference type="ARBA" id="ARBA00007265"/>
    </source>
</evidence>
<dbReference type="SUPFAM" id="SSF64182">
    <property type="entry name" value="DHH phosphoesterases"/>
    <property type="match status" value="1"/>
</dbReference>
<dbReference type="InterPro" id="IPR038763">
    <property type="entry name" value="DHH_sf"/>
</dbReference>
<evidence type="ECO:0000256" key="10">
    <source>
        <dbReference type="ARBA" id="ARBA00022884"/>
    </source>
</evidence>
<dbReference type="PROSITE" id="PS51371">
    <property type="entry name" value="CBS"/>
    <property type="match status" value="2"/>
</dbReference>
<dbReference type="GO" id="GO:0016779">
    <property type="term" value="F:nucleotidyltransferase activity"/>
    <property type="evidence" value="ECO:0007669"/>
    <property type="project" value="UniProtKB-KW"/>
</dbReference>
<evidence type="ECO:0000256" key="12">
    <source>
        <dbReference type="RuleBase" id="RU003953"/>
    </source>
</evidence>
<evidence type="ECO:0000256" key="6">
    <source>
        <dbReference type="ARBA" id="ARBA00022695"/>
    </source>
</evidence>
<keyword evidence="9" id="KW-0460">Magnesium</keyword>
<keyword evidence="10 12" id="KW-0694">RNA-binding</keyword>
<organism evidence="14 15">
    <name type="scientific">Hydrogenobacter thermophilus (strain DSM 6534 / IAM 12695 / TK-6)</name>
    <dbReference type="NCBI Taxonomy" id="608538"/>
    <lineage>
        <taxon>Bacteria</taxon>
        <taxon>Pseudomonadati</taxon>
        <taxon>Aquificota</taxon>
        <taxon>Aquificia</taxon>
        <taxon>Aquificales</taxon>
        <taxon>Aquificaceae</taxon>
        <taxon>Hydrogenobacter</taxon>
    </lineage>
</organism>
<dbReference type="EMBL" id="AP011112">
    <property type="protein sequence ID" value="BAI69032.1"/>
    <property type="molecule type" value="Genomic_DNA"/>
</dbReference>
<dbReference type="SMART" id="SM00116">
    <property type="entry name" value="CBS"/>
    <property type="match status" value="2"/>
</dbReference>
<dbReference type="Pfam" id="PF00571">
    <property type="entry name" value="CBS"/>
    <property type="match status" value="2"/>
</dbReference>
<keyword evidence="3" id="KW-0820">tRNA-binding</keyword>
<comment type="cofactor">
    <cofactor evidence="1">
        <name>Mg(2+)</name>
        <dbReference type="ChEBI" id="CHEBI:18420"/>
    </cofactor>
</comment>
<dbReference type="GO" id="GO:0000049">
    <property type="term" value="F:tRNA binding"/>
    <property type="evidence" value="ECO:0007669"/>
    <property type="project" value="UniProtKB-KW"/>
</dbReference>
<proteinExistence type="inferred from homology"/>
<keyword evidence="11" id="KW-0129">CBS domain</keyword>
<dbReference type="SUPFAM" id="SSF81891">
    <property type="entry name" value="Poly A polymerase C-terminal region-like"/>
    <property type="match status" value="1"/>
</dbReference>
<keyword evidence="5" id="KW-0819">tRNA processing</keyword>
<evidence type="ECO:0000259" key="13">
    <source>
        <dbReference type="PROSITE" id="PS51371"/>
    </source>
</evidence>
<dbReference type="Pfam" id="PF01743">
    <property type="entry name" value="PolyA_pol"/>
    <property type="match status" value="1"/>
</dbReference>
<feature type="domain" description="CBS" evidence="13">
    <location>
        <begin position="304"/>
        <end position="362"/>
    </location>
</feature>
<dbReference type="PATRIC" id="fig|608538.5.peg.571"/>
<dbReference type="Gene3D" id="1.10.3090.10">
    <property type="entry name" value="cca-adding enzyme, domain 2"/>
    <property type="match status" value="1"/>
</dbReference>
<dbReference type="Gene3D" id="3.30.460.10">
    <property type="entry name" value="Beta Polymerase, domain 2"/>
    <property type="match status" value="1"/>
</dbReference>
<evidence type="ECO:0000256" key="7">
    <source>
        <dbReference type="ARBA" id="ARBA00022723"/>
    </source>
</evidence>
<evidence type="ECO:0000256" key="9">
    <source>
        <dbReference type="ARBA" id="ARBA00022842"/>
    </source>
</evidence>
<dbReference type="STRING" id="608538.HTH_0570"/>
<dbReference type="CDD" id="cd05398">
    <property type="entry name" value="NT_ClassII-CCAase"/>
    <property type="match status" value="1"/>
</dbReference>
<dbReference type="eggNOG" id="COG0618">
    <property type="taxonomic scope" value="Bacteria"/>
</dbReference>
<dbReference type="Gene3D" id="3.90.1640.10">
    <property type="entry name" value="inorganic pyrophosphatase (n-terminal core)"/>
    <property type="match status" value="1"/>
</dbReference>
<accession>D3DGT0</accession>
<evidence type="ECO:0000256" key="3">
    <source>
        <dbReference type="ARBA" id="ARBA00022555"/>
    </source>
</evidence>
<dbReference type="AlphaFoldDB" id="D3DGT0"/>
<dbReference type="OrthoDB" id="9805698at2"/>
<keyword evidence="15" id="KW-1185">Reference proteome</keyword>
<feature type="domain" description="CBS" evidence="13">
    <location>
        <begin position="366"/>
        <end position="421"/>
    </location>
</feature>
<dbReference type="InterPro" id="IPR000644">
    <property type="entry name" value="CBS_dom"/>
</dbReference>
<keyword evidence="8" id="KW-0547">Nucleotide-binding</keyword>
<dbReference type="GO" id="GO:0046872">
    <property type="term" value="F:metal ion binding"/>
    <property type="evidence" value="ECO:0007669"/>
    <property type="project" value="UniProtKB-KW"/>
</dbReference>
<evidence type="ECO:0000256" key="8">
    <source>
        <dbReference type="ARBA" id="ARBA00022741"/>
    </source>
</evidence>
<dbReference type="InterPro" id="IPR002646">
    <property type="entry name" value="PolA_pol_head_dom"/>
</dbReference>
<evidence type="ECO:0000313" key="14">
    <source>
        <dbReference type="EMBL" id="BAI69032.1"/>
    </source>
</evidence>
<dbReference type="eggNOG" id="COG0517">
    <property type="taxonomic scope" value="Bacteria"/>
</dbReference>
<keyword evidence="7" id="KW-0479">Metal-binding</keyword>
<keyword evidence="6" id="KW-0548">Nucleotidyltransferase</keyword>
<dbReference type="GO" id="GO:0008033">
    <property type="term" value="P:tRNA processing"/>
    <property type="evidence" value="ECO:0007669"/>
    <property type="project" value="UniProtKB-KW"/>
</dbReference>
<dbReference type="PANTHER" id="PTHR47788">
    <property type="entry name" value="POLYA POLYMERASE"/>
    <property type="match status" value="1"/>
</dbReference>
<dbReference type="InterPro" id="IPR046342">
    <property type="entry name" value="CBS_dom_sf"/>
</dbReference>
<keyword evidence="4 12" id="KW-0808">Transferase</keyword>
<evidence type="ECO:0000256" key="1">
    <source>
        <dbReference type="ARBA" id="ARBA00001946"/>
    </source>
</evidence>
<evidence type="ECO:0000256" key="11">
    <source>
        <dbReference type="PROSITE-ProRule" id="PRU00703"/>
    </source>
</evidence>
<dbReference type="SUPFAM" id="SSF81301">
    <property type="entry name" value="Nucleotidyltransferase"/>
    <property type="match status" value="1"/>
</dbReference>
<protein>
    <submittedName>
        <fullName evidence="14">Poly A polymerase</fullName>
    </submittedName>
</protein>
<sequence>MEKVIFLEEGADLDALSSAYGLLLIYPESSIFKPKHLSRRASEVFRDFRHLFRIREDLPQEFDLILADTHHYEVYLEEFKGKVKDIIIYDHHPAHMAGVKGKVQQVGSTTTLVVEELMERNMDISPVSATLLSFGIYEDTGFLSYEGTTSRDARALAWLLEKGADLRIVRKYLSDTLSKEQIDMLSKHLQSIESLFFNGKKIVIATLKAEEYEPDLLRIIYDLREVRDSSALFVIVSAGYKTYVFGRSLRGELDVNKILEHFGGGGHTFASATKLEGAHAERVKSVLTSLLEGKRVALKVKEVMTSPPFVLHQDTGISDAILELSQRNFAGAPVVDDAGKLVGVIYKKSLVRALKHYPEGRVRDFMLEEFHTLTPEDFIWKAEEILSRYGEKLIPVVEGDRLVGVITRLDLLYSMRQQTAYLKAYERKIKLPPHIEEVGREIGIIAEGLGFKAYLVGGVVRDILLGKEVWDVDFVVEGDAIKVAELLAQKHKVEFHPFPEFGTAHVKVKGLKLELATTRRETYPHPGAYPLVEYASLREDLLRRDFTINAMAVSVNSQDFGTLIDYFGGLRDLKDRLIRVLHPLSFVEDPVRILRALRFAGRLGFKLSKSTERLLRSAVSLGAISSAPKGRIMNEVRLALREERFLEILELYRKYQILAEIFKGITWSPKLEKKLLRLRDIITWHKIEFPKEVMDYGWVYLLVLLEEMKEEEGMAFLRDISAPSWVRETYKIMKRGSKSTEKSLLEAKRNSEVYLSLKNKPLYFLLMLMTKENLKEKVKLYLEKLRFVKVNVEKFRGLSGRELGEAIEKEKMKIMDEALE</sequence>